<comment type="caution">
    <text evidence="2">The sequence shown here is derived from an EMBL/GenBank/DDBJ whole genome shotgun (WGS) entry which is preliminary data.</text>
</comment>
<evidence type="ECO:0000313" key="3">
    <source>
        <dbReference type="Proteomes" id="UP000294003"/>
    </source>
</evidence>
<proteinExistence type="predicted"/>
<dbReference type="Proteomes" id="UP000294003">
    <property type="component" value="Unassembled WGS sequence"/>
</dbReference>
<gene>
    <name evidence="2" type="ORF">DL762_010225</name>
</gene>
<feature type="region of interest" description="Disordered" evidence="1">
    <location>
        <begin position="202"/>
        <end position="228"/>
    </location>
</feature>
<feature type="region of interest" description="Disordered" evidence="1">
    <location>
        <begin position="46"/>
        <end position="73"/>
    </location>
</feature>
<accession>A0ABY0GRZ0</accession>
<name>A0ABY0GRZ0_9PEZI</name>
<keyword evidence="3" id="KW-1185">Reference proteome</keyword>
<protein>
    <submittedName>
        <fullName evidence="2">Uncharacterized protein</fullName>
    </submittedName>
</protein>
<reference evidence="2 3" key="1">
    <citation type="submission" date="2018-06" db="EMBL/GenBank/DDBJ databases">
        <title>Complete Genomes of Monosporascus.</title>
        <authorList>
            <person name="Robinson A.J."/>
            <person name="Natvig D.O."/>
        </authorList>
    </citation>
    <scope>NUCLEOTIDE SEQUENCE [LARGE SCALE GENOMIC DNA]</scope>
    <source>
        <strain evidence="2 3">CBS 609.92</strain>
    </source>
</reference>
<dbReference type="EMBL" id="QJNS01000711">
    <property type="protein sequence ID" value="RYO74994.1"/>
    <property type="molecule type" value="Genomic_DNA"/>
</dbReference>
<evidence type="ECO:0000256" key="1">
    <source>
        <dbReference type="SAM" id="MobiDB-lite"/>
    </source>
</evidence>
<evidence type="ECO:0000313" key="2">
    <source>
        <dbReference type="EMBL" id="RYO74994.1"/>
    </source>
</evidence>
<sequence length="269" mass="30286">MQPSVNVHESMQYGDLPVEGTIQDWGTSTPSLDEVLAHYQALFDVQPPLSRPGRGPNRDYDDNDNGNARGSGWKKEVMRDDYGGYFYIGVVEKGPPFSVGQQYWSSRALYQWITHNNVTIGEDDEYHACDFRGNKIETTDKRTGYRTSNPRGIVLVFVNSQKQTYYYYHGRAQLCSLNKDPKSGTYYVVDDKGRERDAQYVGKMPRRIGSRQSASRSSQGQSPAYGSSLTCGSNSAYGSSFRPSQVKCLIDPKSGKRYYVGDDGKSHWV</sequence>
<feature type="compositionally biased region" description="Low complexity" evidence="1">
    <location>
        <begin position="210"/>
        <end position="222"/>
    </location>
</feature>
<organism evidence="2 3">
    <name type="scientific">Monosporascus cannonballus</name>
    <dbReference type="NCBI Taxonomy" id="155416"/>
    <lineage>
        <taxon>Eukaryota</taxon>
        <taxon>Fungi</taxon>
        <taxon>Dikarya</taxon>
        <taxon>Ascomycota</taxon>
        <taxon>Pezizomycotina</taxon>
        <taxon>Sordariomycetes</taxon>
        <taxon>Xylariomycetidae</taxon>
        <taxon>Xylariales</taxon>
        <taxon>Xylariales incertae sedis</taxon>
        <taxon>Monosporascus</taxon>
    </lineage>
</organism>